<sequence>MSEDIVEKYVATSDSHSAFRSCREQERDKRFENQALRNRDELLYIDLSQAMNAGDVGRVEASFLPWIYVFFSTGKHKYGAQINKFLTHLNYVYPPNLSRIIRLNMLCNPTGKSGAFRAIDWLVERNNLYTKAPHIVLLCHVTIENGFHLFHRTLRHTHPGMTRTILKLSSRIEENASNRFKAGRSARYLVEDHIAAGLKLVQQKKINQTEEEETCTLEADDFIAD</sequence>
<organism evidence="1 2">
    <name type="scientific">Hygrophoropsis aurantiaca</name>
    <dbReference type="NCBI Taxonomy" id="72124"/>
    <lineage>
        <taxon>Eukaryota</taxon>
        <taxon>Fungi</taxon>
        <taxon>Dikarya</taxon>
        <taxon>Basidiomycota</taxon>
        <taxon>Agaricomycotina</taxon>
        <taxon>Agaricomycetes</taxon>
        <taxon>Agaricomycetidae</taxon>
        <taxon>Boletales</taxon>
        <taxon>Coniophorineae</taxon>
        <taxon>Hygrophoropsidaceae</taxon>
        <taxon>Hygrophoropsis</taxon>
    </lineage>
</organism>
<name>A0ACB7ZUF9_9AGAM</name>
<comment type="caution">
    <text evidence="1">The sequence shown here is derived from an EMBL/GenBank/DDBJ whole genome shotgun (WGS) entry which is preliminary data.</text>
</comment>
<dbReference type="Proteomes" id="UP000790377">
    <property type="component" value="Unassembled WGS sequence"/>
</dbReference>
<reference evidence="1" key="1">
    <citation type="journal article" date="2021" name="New Phytol.">
        <title>Evolutionary innovations through gain and loss of genes in the ectomycorrhizal Boletales.</title>
        <authorList>
            <person name="Wu G."/>
            <person name="Miyauchi S."/>
            <person name="Morin E."/>
            <person name="Kuo A."/>
            <person name="Drula E."/>
            <person name="Varga T."/>
            <person name="Kohler A."/>
            <person name="Feng B."/>
            <person name="Cao Y."/>
            <person name="Lipzen A."/>
            <person name="Daum C."/>
            <person name="Hundley H."/>
            <person name="Pangilinan J."/>
            <person name="Johnson J."/>
            <person name="Barry K."/>
            <person name="LaButti K."/>
            <person name="Ng V."/>
            <person name="Ahrendt S."/>
            <person name="Min B."/>
            <person name="Choi I.G."/>
            <person name="Park H."/>
            <person name="Plett J.M."/>
            <person name="Magnuson J."/>
            <person name="Spatafora J.W."/>
            <person name="Nagy L.G."/>
            <person name="Henrissat B."/>
            <person name="Grigoriev I.V."/>
            <person name="Yang Z.L."/>
            <person name="Xu J."/>
            <person name="Martin F.M."/>
        </authorList>
    </citation>
    <scope>NUCLEOTIDE SEQUENCE</scope>
    <source>
        <strain evidence="1">ATCC 28755</strain>
    </source>
</reference>
<evidence type="ECO:0000313" key="1">
    <source>
        <dbReference type="EMBL" id="KAH7904695.1"/>
    </source>
</evidence>
<protein>
    <submittedName>
        <fullName evidence="1">Uncharacterized protein</fullName>
    </submittedName>
</protein>
<evidence type="ECO:0000313" key="2">
    <source>
        <dbReference type="Proteomes" id="UP000790377"/>
    </source>
</evidence>
<gene>
    <name evidence="1" type="ORF">BJ138DRAFT_1018767</name>
</gene>
<keyword evidence="2" id="KW-1185">Reference proteome</keyword>
<dbReference type="EMBL" id="MU268388">
    <property type="protein sequence ID" value="KAH7904695.1"/>
    <property type="molecule type" value="Genomic_DNA"/>
</dbReference>
<accession>A0ACB7ZUF9</accession>
<proteinExistence type="predicted"/>